<evidence type="ECO:0000313" key="2">
    <source>
        <dbReference type="EMBL" id="GJM59692.1"/>
    </source>
</evidence>
<keyword evidence="1" id="KW-0812">Transmembrane</keyword>
<feature type="transmembrane region" description="Helical" evidence="1">
    <location>
        <begin position="21"/>
        <end position="42"/>
    </location>
</feature>
<comment type="caution">
    <text evidence="2">The sequence shown here is derived from an EMBL/GenBank/DDBJ whole genome shotgun (WGS) entry which is preliminary data.</text>
</comment>
<dbReference type="Gene3D" id="2.170.120.30">
    <property type="match status" value="1"/>
</dbReference>
<proteinExistence type="predicted"/>
<keyword evidence="1" id="KW-0472">Membrane</keyword>
<evidence type="ECO:0008006" key="4">
    <source>
        <dbReference type="Google" id="ProtNLM"/>
    </source>
</evidence>
<dbReference type="InterPro" id="IPR053154">
    <property type="entry name" value="c-di-AMP_regulator"/>
</dbReference>
<gene>
    <name evidence="2" type="ORF">PEDI_02440</name>
</gene>
<evidence type="ECO:0000256" key="1">
    <source>
        <dbReference type="SAM" id="Phobius"/>
    </source>
</evidence>
<dbReference type="PANTHER" id="PTHR37804">
    <property type="entry name" value="CDAA REGULATORY PROTEIN CDAR"/>
    <property type="match status" value="1"/>
</dbReference>
<evidence type="ECO:0000313" key="3">
    <source>
        <dbReference type="Proteomes" id="UP001310022"/>
    </source>
</evidence>
<keyword evidence="1" id="KW-1133">Transmembrane helix</keyword>
<dbReference type="EMBL" id="BQKE01000001">
    <property type="protein sequence ID" value="GJM59692.1"/>
    <property type="molecule type" value="Genomic_DNA"/>
</dbReference>
<dbReference type="RefSeq" id="WP_338235672.1">
    <property type="nucleotide sequence ID" value="NZ_BQKE01000001.1"/>
</dbReference>
<protein>
    <recommendedName>
        <fullName evidence="4">YbbR-like domain-containing protein</fullName>
    </recommendedName>
</protein>
<name>A0AAN4VUM0_9BACT</name>
<accession>A0AAN4VUM0</accession>
<dbReference type="PANTHER" id="PTHR37804:SF1">
    <property type="entry name" value="CDAA REGULATORY PROTEIN CDAR"/>
    <property type="match status" value="1"/>
</dbReference>
<sequence>MKRLKQIIAILRKIAPSTEPGQLKIMAICFCSAFVLWILTALQKEDHQMTVKVPLEYDYDQSRLSVMDPLPEYVNVDVSGPGWGLVKLYLPYLRNRIAIDLPDDASRKYATSREISSDVREALSGLRVGFISPDTIKFDIDRKIRKKVKVGLNPVSVNLAEGFRVFSEVEAFPDSIVIEGPEKQILAAPDEFLVDLPMETVEGPVNTNIDLTVEETPYLNIFPSKVRVKFDVDEMVTVNYPVNMEIKHFPSDGSAFLLDSVTYIQYNIRKKEKALHLPFRVGVDFLRLNLSDSTIMPEVLSIPKQVENVHLDSGAVKVHFKEKDEG</sequence>
<dbReference type="AlphaFoldDB" id="A0AAN4VUM0"/>
<dbReference type="Proteomes" id="UP001310022">
    <property type="component" value="Unassembled WGS sequence"/>
</dbReference>
<organism evidence="2 3">
    <name type="scientific">Persicobacter diffluens</name>
    <dbReference type="NCBI Taxonomy" id="981"/>
    <lineage>
        <taxon>Bacteria</taxon>
        <taxon>Pseudomonadati</taxon>
        <taxon>Bacteroidota</taxon>
        <taxon>Cytophagia</taxon>
        <taxon>Cytophagales</taxon>
        <taxon>Persicobacteraceae</taxon>
        <taxon>Persicobacter</taxon>
    </lineage>
</organism>
<reference evidence="2 3" key="1">
    <citation type="submission" date="2021-12" db="EMBL/GenBank/DDBJ databases">
        <title>Genome sequencing of bacteria with rrn-lacking chromosome and rrn-plasmid.</title>
        <authorList>
            <person name="Anda M."/>
            <person name="Iwasaki W."/>
        </authorList>
    </citation>
    <scope>NUCLEOTIDE SEQUENCE [LARGE SCALE GENOMIC DNA]</scope>
    <source>
        <strain evidence="2 3">NBRC 15940</strain>
    </source>
</reference>
<keyword evidence="3" id="KW-1185">Reference proteome</keyword>